<feature type="compositionally biased region" description="Polar residues" evidence="2">
    <location>
        <begin position="237"/>
        <end position="264"/>
    </location>
</feature>
<keyword evidence="4" id="KW-1185">Reference proteome</keyword>
<dbReference type="PANTHER" id="PTHR23159:SF66">
    <property type="entry name" value="OS04G0158400 PROTEIN"/>
    <property type="match status" value="1"/>
</dbReference>
<reference evidence="3" key="1">
    <citation type="journal article" date="2020" name="Stud. Mycol.">
        <title>101 Dothideomycetes genomes: a test case for predicting lifestyles and emergence of pathogens.</title>
        <authorList>
            <person name="Haridas S."/>
            <person name="Albert R."/>
            <person name="Binder M."/>
            <person name="Bloem J."/>
            <person name="Labutti K."/>
            <person name="Salamov A."/>
            <person name="Andreopoulos B."/>
            <person name="Baker S."/>
            <person name="Barry K."/>
            <person name="Bills G."/>
            <person name="Bluhm B."/>
            <person name="Cannon C."/>
            <person name="Castanera R."/>
            <person name="Culley D."/>
            <person name="Daum C."/>
            <person name="Ezra D."/>
            <person name="Gonzalez J."/>
            <person name="Henrissat B."/>
            <person name="Kuo A."/>
            <person name="Liang C."/>
            <person name="Lipzen A."/>
            <person name="Lutzoni F."/>
            <person name="Magnuson J."/>
            <person name="Mondo S."/>
            <person name="Nolan M."/>
            <person name="Ohm R."/>
            <person name="Pangilinan J."/>
            <person name="Park H.-J."/>
            <person name="Ramirez L."/>
            <person name="Alfaro M."/>
            <person name="Sun H."/>
            <person name="Tritt A."/>
            <person name="Yoshinaga Y."/>
            <person name="Zwiers L.-H."/>
            <person name="Turgeon B."/>
            <person name="Goodwin S."/>
            <person name="Spatafora J."/>
            <person name="Crous P."/>
            <person name="Grigoriev I."/>
        </authorList>
    </citation>
    <scope>NUCLEOTIDE SEQUENCE</scope>
    <source>
        <strain evidence="3">CBS 115976</strain>
    </source>
</reference>
<accession>A0A6A6UJ60</accession>
<evidence type="ECO:0000256" key="2">
    <source>
        <dbReference type="SAM" id="MobiDB-lite"/>
    </source>
</evidence>
<feature type="compositionally biased region" description="Polar residues" evidence="2">
    <location>
        <begin position="99"/>
        <end position="132"/>
    </location>
</feature>
<organism evidence="3 4">
    <name type="scientific">Microthyrium microscopicum</name>
    <dbReference type="NCBI Taxonomy" id="703497"/>
    <lineage>
        <taxon>Eukaryota</taxon>
        <taxon>Fungi</taxon>
        <taxon>Dikarya</taxon>
        <taxon>Ascomycota</taxon>
        <taxon>Pezizomycotina</taxon>
        <taxon>Dothideomycetes</taxon>
        <taxon>Dothideomycetes incertae sedis</taxon>
        <taxon>Microthyriales</taxon>
        <taxon>Microthyriaceae</taxon>
        <taxon>Microthyrium</taxon>
    </lineage>
</organism>
<keyword evidence="1" id="KW-0175">Coiled coil</keyword>
<feature type="compositionally biased region" description="Low complexity" evidence="2">
    <location>
        <begin position="917"/>
        <end position="930"/>
    </location>
</feature>
<dbReference type="SUPFAM" id="SSF57997">
    <property type="entry name" value="Tropomyosin"/>
    <property type="match status" value="1"/>
</dbReference>
<evidence type="ECO:0000256" key="1">
    <source>
        <dbReference type="SAM" id="Coils"/>
    </source>
</evidence>
<feature type="region of interest" description="Disordered" evidence="2">
    <location>
        <begin position="1057"/>
        <end position="1110"/>
    </location>
</feature>
<feature type="region of interest" description="Disordered" evidence="2">
    <location>
        <begin position="427"/>
        <end position="451"/>
    </location>
</feature>
<proteinExistence type="predicted"/>
<feature type="compositionally biased region" description="Basic and acidic residues" evidence="2">
    <location>
        <begin position="427"/>
        <end position="437"/>
    </location>
</feature>
<feature type="coiled-coil region" evidence="1">
    <location>
        <begin position="618"/>
        <end position="786"/>
    </location>
</feature>
<dbReference type="Proteomes" id="UP000799302">
    <property type="component" value="Unassembled WGS sequence"/>
</dbReference>
<feature type="compositionally biased region" description="Pro residues" evidence="2">
    <location>
        <begin position="507"/>
        <end position="523"/>
    </location>
</feature>
<gene>
    <name evidence="3" type="ORF">BT63DRAFT_423714</name>
</gene>
<dbReference type="EMBL" id="MU004233">
    <property type="protein sequence ID" value="KAF2671513.1"/>
    <property type="molecule type" value="Genomic_DNA"/>
</dbReference>
<feature type="compositionally biased region" description="Basic and acidic residues" evidence="2">
    <location>
        <begin position="940"/>
        <end position="949"/>
    </location>
</feature>
<evidence type="ECO:0000313" key="3">
    <source>
        <dbReference type="EMBL" id="KAF2671513.1"/>
    </source>
</evidence>
<dbReference type="OrthoDB" id="1883964at2759"/>
<feature type="compositionally biased region" description="Low complexity" evidence="2">
    <location>
        <begin position="22"/>
        <end position="46"/>
    </location>
</feature>
<sequence>MSVNRTQLPQDPFQRPATVGYTGQAAGATFPQQQPQQWAPQQPTTGYNPAQYPVMPSVAGQYQGHVQPQQQQQSQYNQQQPVYQTPGSQAPPAPGAYQAENQNQGYNNRWSVSGQVPNQTQQYDQNAPQRQSIYVGGSGATQNPIEGQSQYAQQVPPPLPPKDGYAQHAMQTQQYGAQQPQTAAGYQQPNQQFAPPQGQYQYAGQQPQQYGQPQQVPPPTQSPLQNFHNTPPPQAQYGHQPQPSQPANQYQSHGQQIGQAAVPNQQYQQPGQHPQPGYQGYQQQQYHQTYPPQQQPGQISNIPLQSSQNPQVEPVSPILAGRQNDLQNSRPSSHHLPSRTNSNISKPILTPNSNSSPPRPARTTDSPISALKPVHGQGFETKKKVADPNGVGSTGASALGYGGPSDWESFGPAEYEVDDLDFYSQRQEKAEEQKDAPIELPTGSPVTTGPPPPTSVIHGVMEVEGSTVPVQQHPIHAPQQSASVVGAAIDSGVIMSAEPRQAHSNHPPGPPPNHPQVASPPPAENGLIISNASGWVPPPSTGAQYQQPPSQPHTGIIVGAAGSQAGWQGAPIQGMQMSNVPPQQPASAPPGQMHVAPPHTGLLAQTSLAHSIPNTDEHKALLAKLAETESELAHFKDREMETRLLGEQSTEEVQKLNGRIAKLQDECNGAQSEYAKLERSMEAMENASVTASNEKAAMEKERGNLIARIQQLESALATMNAEKEGTRGDLTTKLQAAETAHATTRTDAEAASTGYQAKIKEHETSLAEAKSEIEVLKKQLEDAKSKPADIAPGLGDWYKGSLSRFSEVLFAEEAADSVPIKMKKFQDWVNAEAQMRGIQMEFRPKSGFSSAQEPLVSPAFTPADTPTHKPSLDMQAVQRAVSNADSDGEQYSPGGRPIIGRPVAGSRTESEPAFPVQQPIIAQMAPAIPAETNSPTTEKQPFRAYRDRSSSNAVVHPPRNDSRSSSIPNNAGQSVQVPVQPPVVQAAVPPPVAKPAYQKFQYVPPTSPNAGVPIVESITSPVTLTRNSASLPLLPTSARSASVRPQEETFLPSVAEGSKVPETPIDESALPAPLKPKTPAPFTKSPAQEKSPAPKILTPIQDKKKKSSTSPIEELLDILPPFRMPTPLLHHPLIIPIHKATSRFSPSDFSFIRAVSSEWEARAASNRKRLDSERAKRQAAFEKDPDQLFQDGEIGYGDISAIEEEHKNQELKHRDQEDTEEWESYNKEVFSIVFGRLQAEIEELLRIRADVDALVSAAVAGAEALGPVESAKTVPLVDALDLLIRVHGLLEERESEANAAVIERDRRFKKGTTRGLYRRGQIKALKEREAHFEKLERRNLVDQRVKRTKNCAELMKNVETTSTRGCDKNEACARQILALLKRIAEDSSSPDVGDALGRSADVLVQLADSSTRLMRLFGKVDSLLNDAEYGQQVAIDKLNDMGPEVFKDLEGDKKEHDVLLKQDANKREAGVQTALKEWQAELDKTKKSLGSGGDAGASADGDDEEREKKKRLQAALENAKRRNRDL</sequence>
<dbReference type="PANTHER" id="PTHR23159">
    <property type="entry name" value="CENTROSOMAL PROTEIN 2"/>
    <property type="match status" value="1"/>
</dbReference>
<feature type="region of interest" description="Disordered" evidence="2">
    <location>
        <begin position="1482"/>
        <end position="1526"/>
    </location>
</feature>
<name>A0A6A6UJ60_9PEZI</name>
<feature type="compositionally biased region" description="Low complexity" evidence="2">
    <location>
        <begin position="265"/>
        <end position="298"/>
    </location>
</feature>
<feature type="compositionally biased region" description="Low complexity" evidence="2">
    <location>
        <begin position="171"/>
        <end position="214"/>
    </location>
</feature>
<feature type="region of interest" description="Disordered" evidence="2">
    <location>
        <begin position="845"/>
        <end position="975"/>
    </location>
</feature>
<feature type="compositionally biased region" description="Polar residues" evidence="2">
    <location>
        <begin position="299"/>
        <end position="311"/>
    </location>
</feature>
<feature type="compositionally biased region" description="Polar residues" evidence="2">
    <location>
        <begin position="140"/>
        <end position="153"/>
    </location>
</feature>
<feature type="region of interest" description="Disordered" evidence="2">
    <location>
        <begin position="1"/>
        <end position="373"/>
    </location>
</feature>
<feature type="compositionally biased region" description="Polar residues" evidence="2">
    <location>
        <begin position="963"/>
        <end position="974"/>
    </location>
</feature>
<feature type="compositionally biased region" description="Low complexity" evidence="2">
    <location>
        <begin position="60"/>
        <end position="84"/>
    </location>
</feature>
<protein>
    <submittedName>
        <fullName evidence="3">Uncharacterized protein</fullName>
    </submittedName>
</protein>
<evidence type="ECO:0000313" key="4">
    <source>
        <dbReference type="Proteomes" id="UP000799302"/>
    </source>
</evidence>
<feature type="region of interest" description="Disordered" evidence="2">
    <location>
        <begin position="499"/>
        <end position="551"/>
    </location>
</feature>